<accession>A0A1E3PDG8</accession>
<reference evidence="2 3" key="1">
    <citation type="journal article" date="2016" name="Proc. Natl. Acad. Sci. U.S.A.">
        <title>Comparative genomics of biotechnologically important yeasts.</title>
        <authorList>
            <person name="Riley R."/>
            <person name="Haridas S."/>
            <person name="Wolfe K.H."/>
            <person name="Lopes M.R."/>
            <person name="Hittinger C.T."/>
            <person name="Goeker M."/>
            <person name="Salamov A.A."/>
            <person name="Wisecaver J.H."/>
            <person name="Long T.M."/>
            <person name="Calvey C.H."/>
            <person name="Aerts A.L."/>
            <person name="Barry K.W."/>
            <person name="Choi C."/>
            <person name="Clum A."/>
            <person name="Coughlan A.Y."/>
            <person name="Deshpande S."/>
            <person name="Douglass A.P."/>
            <person name="Hanson S.J."/>
            <person name="Klenk H.-P."/>
            <person name="LaButti K.M."/>
            <person name="Lapidus A."/>
            <person name="Lindquist E.A."/>
            <person name="Lipzen A.M."/>
            <person name="Meier-Kolthoff J.P."/>
            <person name="Ohm R.A."/>
            <person name="Otillar R.P."/>
            <person name="Pangilinan J.L."/>
            <person name="Peng Y."/>
            <person name="Rokas A."/>
            <person name="Rosa C.A."/>
            <person name="Scheuner C."/>
            <person name="Sibirny A.A."/>
            <person name="Slot J.C."/>
            <person name="Stielow J.B."/>
            <person name="Sun H."/>
            <person name="Kurtzman C.P."/>
            <person name="Blackwell M."/>
            <person name="Grigoriev I.V."/>
            <person name="Jeffries T.W."/>
        </authorList>
    </citation>
    <scope>NUCLEOTIDE SEQUENCE [LARGE SCALE GENOMIC DNA]</scope>
    <source>
        <strain evidence="2 3">DSM 6958</strain>
    </source>
</reference>
<dbReference type="Proteomes" id="UP000095009">
    <property type="component" value="Unassembled WGS sequence"/>
</dbReference>
<evidence type="ECO:0000313" key="2">
    <source>
        <dbReference type="EMBL" id="ODQ63455.1"/>
    </source>
</evidence>
<proteinExistence type="predicted"/>
<dbReference type="PANTHER" id="PTHR10933">
    <property type="entry name" value="IMMUNOGLOBULIN-BINDING PROTEIN 1"/>
    <property type="match status" value="1"/>
</dbReference>
<dbReference type="OrthoDB" id="10261753at2759"/>
<dbReference type="InterPro" id="IPR007304">
    <property type="entry name" value="TAP46-like"/>
</dbReference>
<name>A0A1E3PDG8_9ASCO</name>
<dbReference type="Gene3D" id="1.25.40.540">
    <property type="entry name" value="TAP42-like family"/>
    <property type="match status" value="1"/>
</dbReference>
<dbReference type="STRING" id="857566.A0A1E3PDG8"/>
<dbReference type="AlphaFoldDB" id="A0A1E3PDG8"/>
<dbReference type="EMBL" id="KV454414">
    <property type="protein sequence ID" value="ODQ63455.1"/>
    <property type="molecule type" value="Genomic_DNA"/>
</dbReference>
<dbReference type="GO" id="GO:0051721">
    <property type="term" value="F:protein phosphatase 2A binding"/>
    <property type="evidence" value="ECO:0007669"/>
    <property type="project" value="TreeGrafter"/>
</dbReference>
<protein>
    <submittedName>
        <fullName evidence="2">TAP42-domain-containing protein</fullName>
    </submittedName>
</protein>
<feature type="region of interest" description="Disordered" evidence="1">
    <location>
        <begin position="225"/>
        <end position="244"/>
    </location>
</feature>
<gene>
    <name evidence="2" type="ORF">NADFUDRAFT_84139</name>
</gene>
<dbReference type="GO" id="GO:0005829">
    <property type="term" value="C:cytosol"/>
    <property type="evidence" value="ECO:0007669"/>
    <property type="project" value="TreeGrafter"/>
</dbReference>
<keyword evidence="3" id="KW-1185">Reference proteome</keyword>
<dbReference type="PANTHER" id="PTHR10933:SF9">
    <property type="entry name" value="IMMUNOGLOBULIN-BINDING PROTEIN 1"/>
    <property type="match status" value="1"/>
</dbReference>
<dbReference type="GO" id="GO:0009966">
    <property type="term" value="P:regulation of signal transduction"/>
    <property type="evidence" value="ECO:0007669"/>
    <property type="project" value="InterPro"/>
</dbReference>
<evidence type="ECO:0000313" key="3">
    <source>
        <dbReference type="Proteomes" id="UP000095009"/>
    </source>
</evidence>
<sequence>MTVIENYLSFLHNLDTYKLLPSGVSKRLKEAFERGKQDINEALKLLSPSDPTSRREDKIARYKYEKTLEQQLRQLESQTSGSGDSNTTASDEEDIRRELYLKSLQLYATKAIGSLEMLQMELTLLRNMPKSYTARSSMQLHGRAAAEDTRQTGRQHTSDDTIKGYTERLETLETSNPLLDKAGKVMRPFNLVATRDQVRKKAFGTGQYMPTMSVEEYLEEERKQGGIISGGGPQSEVVPEPNEDDEDIADMATYKARDWDEFVEANPKGSGNTMNKG</sequence>
<dbReference type="GO" id="GO:0035303">
    <property type="term" value="P:regulation of dephosphorylation"/>
    <property type="evidence" value="ECO:0007669"/>
    <property type="project" value="TreeGrafter"/>
</dbReference>
<evidence type="ECO:0000256" key="1">
    <source>
        <dbReference type="SAM" id="MobiDB-lite"/>
    </source>
</evidence>
<dbReference type="InterPro" id="IPR038511">
    <property type="entry name" value="TAP42/TAP46-like_sf"/>
</dbReference>
<organism evidence="2 3">
    <name type="scientific">Nadsonia fulvescens var. elongata DSM 6958</name>
    <dbReference type="NCBI Taxonomy" id="857566"/>
    <lineage>
        <taxon>Eukaryota</taxon>
        <taxon>Fungi</taxon>
        <taxon>Dikarya</taxon>
        <taxon>Ascomycota</taxon>
        <taxon>Saccharomycotina</taxon>
        <taxon>Dipodascomycetes</taxon>
        <taxon>Dipodascales</taxon>
        <taxon>Dipodascales incertae sedis</taxon>
        <taxon>Nadsonia</taxon>
    </lineage>
</organism>
<dbReference type="Pfam" id="PF04177">
    <property type="entry name" value="TAP42"/>
    <property type="match status" value="1"/>
</dbReference>